<evidence type="ECO:0008006" key="15">
    <source>
        <dbReference type="Google" id="ProtNLM"/>
    </source>
</evidence>
<gene>
    <name evidence="13" type="ORF">JF50_06640</name>
</gene>
<dbReference type="InterPro" id="IPR012910">
    <property type="entry name" value="Plug_dom"/>
</dbReference>
<feature type="domain" description="TonB-dependent receptor plug" evidence="12">
    <location>
        <begin position="54"/>
        <end position="161"/>
    </location>
</feature>
<dbReference type="AlphaFoldDB" id="A0A0C1MU69"/>
<feature type="signal peptide" evidence="10">
    <location>
        <begin position="1"/>
        <end position="28"/>
    </location>
</feature>
<evidence type="ECO:0000256" key="6">
    <source>
        <dbReference type="ARBA" id="ARBA00023136"/>
    </source>
</evidence>
<evidence type="ECO:0000256" key="1">
    <source>
        <dbReference type="ARBA" id="ARBA00004571"/>
    </source>
</evidence>
<dbReference type="Gene3D" id="2.170.130.10">
    <property type="entry name" value="TonB-dependent receptor, plug domain"/>
    <property type="match status" value="1"/>
</dbReference>
<comment type="subcellular location">
    <subcellularLocation>
        <location evidence="1 8">Cell outer membrane</location>
        <topology evidence="1 8">Multi-pass membrane protein</topology>
    </subcellularLocation>
</comment>
<dbReference type="PANTHER" id="PTHR47234">
    <property type="match status" value="1"/>
</dbReference>
<keyword evidence="6 8" id="KW-0472">Membrane</keyword>
<evidence type="ECO:0000259" key="11">
    <source>
        <dbReference type="Pfam" id="PF00593"/>
    </source>
</evidence>
<evidence type="ECO:0000256" key="7">
    <source>
        <dbReference type="ARBA" id="ARBA00023237"/>
    </source>
</evidence>
<dbReference type="Proteomes" id="UP000031327">
    <property type="component" value="Unassembled WGS sequence"/>
</dbReference>
<organism evidence="13 14">
    <name type="scientific">Pseudoalteromonas luteoviolacea</name>
    <dbReference type="NCBI Taxonomy" id="43657"/>
    <lineage>
        <taxon>Bacteria</taxon>
        <taxon>Pseudomonadati</taxon>
        <taxon>Pseudomonadota</taxon>
        <taxon>Gammaproteobacteria</taxon>
        <taxon>Alteromonadales</taxon>
        <taxon>Pseudoalteromonadaceae</taxon>
        <taxon>Pseudoalteromonas</taxon>
    </lineage>
</organism>
<dbReference type="PANTHER" id="PTHR47234:SF2">
    <property type="entry name" value="TONB-DEPENDENT RECEPTOR"/>
    <property type="match status" value="1"/>
</dbReference>
<dbReference type="PROSITE" id="PS52016">
    <property type="entry name" value="TONB_DEPENDENT_REC_3"/>
    <property type="match status" value="1"/>
</dbReference>
<proteinExistence type="inferred from homology"/>
<dbReference type="EMBL" id="JWIC01000004">
    <property type="protein sequence ID" value="KID58343.1"/>
    <property type="molecule type" value="Genomic_DNA"/>
</dbReference>
<reference evidence="13 14" key="1">
    <citation type="submission" date="2014-12" db="EMBL/GenBank/DDBJ databases">
        <title>Draft Genome Sequence of Pseudoalteromonas luteoviolacea HI1.</title>
        <authorList>
            <person name="Asahina A.Y."/>
            <person name="Hadfield M.G."/>
        </authorList>
    </citation>
    <scope>NUCLEOTIDE SEQUENCE [LARGE SCALE GENOMIC DNA]</scope>
    <source>
        <strain evidence="13 14">HI1</strain>
    </source>
</reference>
<evidence type="ECO:0000256" key="5">
    <source>
        <dbReference type="ARBA" id="ARBA00023077"/>
    </source>
</evidence>
<evidence type="ECO:0000256" key="10">
    <source>
        <dbReference type="SAM" id="SignalP"/>
    </source>
</evidence>
<dbReference type="InterPro" id="IPR037066">
    <property type="entry name" value="Plug_dom_sf"/>
</dbReference>
<comment type="similarity">
    <text evidence="8 9">Belongs to the TonB-dependent receptor family.</text>
</comment>
<keyword evidence="10" id="KW-0732">Signal</keyword>
<sequence length="939" mass="102489">MLNSKISKAVRLAIAFGAVSATAFNATAEEQKEIEKIEITGSSIKGTDLAGALPVNVLSAEDIKATGVTSVPDLITQIPSMQGFTTPTSSVGGGGAGTATASLRGLGSEYTLVLLNGRRVASQFSGSSVDINSIPLAAVERVEVLTDGASAIYGSDAIAGVINFILKDEVDQSTLSVRTDRPRDGGETTNVSFTTGFGDYDSDGYSLLFTVSHDTQETLRSKDREFAKTGLLEFAYEGQSYFSINGSPNAIPANVEVELDGGDAAYFFNPYLSQNGTCAPDNAKDPSSDQCMFDYTSTLEIVPESERTSFMVHGNFDVTEDIKAFATVSYTDFSMTARIAPNPTGPIPIGTTGEAYKQYVEPHLTEDQKARATEVYASWRALPGGNRTSTFDTTTFNSSFGLEGVLFDTIDFSTAIAISGAERDESFSDGHFYANWVGDIANGTIDVFALPGEMSEAGLAALEASKWRHLNQTWKTSSIAWDFRASQALFELPAGEVYIGYGLDYRVNSYENIPSAENAKDERWGSGGDPIFDLERTTYGAFTEFQVPVLDDLMLSAAIRYDMIGGVDNNHFIDENDANETVQQITANDDESDVTYKVSLRYNATDDLVLRGSIGTGFRSATMLQIAQPQNYGGVTRAPYTCPVTDARTRGCSAAPVQYNLYNSGNPNLAPETSDQWSLGFVYAPSNEFTFEMDYWKVDIQNRVDEPSETYAFTVNPGLYDAQFVIGDDPNGGSRERLYFISQPLNIGESINEGIDWKVNLTNDLSFGTLKTSLQGTYFVKQEYTLAGTADEWRSSLGQYGADEEVVFRNVITAQTVLSTGDFTHTLRANYRSGWKDQETGVQFGTIDNPDYIRADDGTLTGGVHSRDIQLEVPSHTTFNYKVDYYGFENTVLSAGVKNIFDKEPPFSLGDAEGHLVGYEGRYYDQFLRTFYVSVDYSF</sequence>
<evidence type="ECO:0000256" key="8">
    <source>
        <dbReference type="PROSITE-ProRule" id="PRU01360"/>
    </source>
</evidence>
<keyword evidence="7 8" id="KW-0998">Cell outer membrane</keyword>
<evidence type="ECO:0000313" key="13">
    <source>
        <dbReference type="EMBL" id="KID58343.1"/>
    </source>
</evidence>
<dbReference type="Pfam" id="PF00593">
    <property type="entry name" value="TonB_dep_Rec_b-barrel"/>
    <property type="match status" value="1"/>
</dbReference>
<evidence type="ECO:0000259" key="12">
    <source>
        <dbReference type="Pfam" id="PF07715"/>
    </source>
</evidence>
<keyword evidence="3 8" id="KW-1134">Transmembrane beta strand</keyword>
<evidence type="ECO:0000256" key="3">
    <source>
        <dbReference type="ARBA" id="ARBA00022452"/>
    </source>
</evidence>
<keyword evidence="2 8" id="KW-0813">Transport</keyword>
<name>A0A0C1MU69_9GAMM</name>
<accession>A0A0C1MU69</accession>
<dbReference type="InterPro" id="IPR036942">
    <property type="entry name" value="Beta-barrel_TonB_sf"/>
</dbReference>
<dbReference type="InterPro" id="IPR039426">
    <property type="entry name" value="TonB-dep_rcpt-like"/>
</dbReference>
<dbReference type="GO" id="GO:0009279">
    <property type="term" value="C:cell outer membrane"/>
    <property type="evidence" value="ECO:0007669"/>
    <property type="project" value="UniProtKB-SubCell"/>
</dbReference>
<dbReference type="Pfam" id="PF07715">
    <property type="entry name" value="Plug"/>
    <property type="match status" value="1"/>
</dbReference>
<dbReference type="Gene3D" id="2.40.170.20">
    <property type="entry name" value="TonB-dependent receptor, beta-barrel domain"/>
    <property type="match status" value="1"/>
</dbReference>
<feature type="domain" description="TonB-dependent receptor-like beta-barrel" evidence="11">
    <location>
        <begin position="382"/>
        <end position="900"/>
    </location>
</feature>
<evidence type="ECO:0000313" key="14">
    <source>
        <dbReference type="Proteomes" id="UP000031327"/>
    </source>
</evidence>
<evidence type="ECO:0000256" key="9">
    <source>
        <dbReference type="RuleBase" id="RU003357"/>
    </source>
</evidence>
<keyword evidence="4 8" id="KW-0812">Transmembrane</keyword>
<protein>
    <recommendedName>
        <fullName evidence="15">TonB-dependent receptor</fullName>
    </recommendedName>
</protein>
<dbReference type="OrthoDB" id="176248at2"/>
<dbReference type="InterPro" id="IPR000531">
    <property type="entry name" value="Beta-barrel_TonB"/>
</dbReference>
<keyword evidence="5 9" id="KW-0798">TonB box</keyword>
<dbReference type="SUPFAM" id="SSF56935">
    <property type="entry name" value="Porins"/>
    <property type="match status" value="1"/>
</dbReference>
<feature type="chain" id="PRO_5002135951" description="TonB-dependent receptor" evidence="10">
    <location>
        <begin position="29"/>
        <end position="939"/>
    </location>
</feature>
<dbReference type="RefSeq" id="WP_039608637.1">
    <property type="nucleotide sequence ID" value="NZ_JWIC01000004.1"/>
</dbReference>
<evidence type="ECO:0000256" key="2">
    <source>
        <dbReference type="ARBA" id="ARBA00022448"/>
    </source>
</evidence>
<evidence type="ECO:0000256" key="4">
    <source>
        <dbReference type="ARBA" id="ARBA00022692"/>
    </source>
</evidence>
<comment type="caution">
    <text evidence="13">The sequence shown here is derived from an EMBL/GenBank/DDBJ whole genome shotgun (WGS) entry which is preliminary data.</text>
</comment>